<dbReference type="Pfam" id="PF08241">
    <property type="entry name" value="Methyltransf_11"/>
    <property type="match status" value="1"/>
</dbReference>
<feature type="region of interest" description="Disordered" evidence="3">
    <location>
        <begin position="273"/>
        <end position="318"/>
    </location>
</feature>
<keyword evidence="2 5" id="KW-0808">Transferase</keyword>
<gene>
    <name evidence="5" type="ORF">SAMN05428998_111140</name>
</gene>
<dbReference type="GO" id="GO:0032259">
    <property type="term" value="P:methylation"/>
    <property type="evidence" value="ECO:0007669"/>
    <property type="project" value="UniProtKB-KW"/>
</dbReference>
<dbReference type="PANTHER" id="PTHR13090:SF1">
    <property type="entry name" value="ARGININE-HYDROXYLASE NDUFAF5, MITOCHONDRIAL"/>
    <property type="match status" value="1"/>
</dbReference>
<dbReference type="SUPFAM" id="SSF53335">
    <property type="entry name" value="S-adenosyl-L-methionine-dependent methyltransferases"/>
    <property type="match status" value="1"/>
</dbReference>
<keyword evidence="6" id="KW-1185">Reference proteome</keyword>
<dbReference type="GO" id="GO:0008757">
    <property type="term" value="F:S-adenosylmethionine-dependent methyltransferase activity"/>
    <property type="evidence" value="ECO:0007669"/>
    <property type="project" value="InterPro"/>
</dbReference>
<reference evidence="5 6" key="1">
    <citation type="submission" date="2017-04" db="EMBL/GenBank/DDBJ databases">
        <authorList>
            <person name="Afonso C.L."/>
            <person name="Miller P.J."/>
            <person name="Scott M.A."/>
            <person name="Spackman E."/>
            <person name="Goraichik I."/>
            <person name="Dimitrov K.M."/>
            <person name="Suarez D.L."/>
            <person name="Swayne D.E."/>
        </authorList>
    </citation>
    <scope>NUCLEOTIDE SEQUENCE [LARGE SCALE GENOMIC DNA]</scope>
    <source>
        <strain evidence="5 6">USBA 355</strain>
    </source>
</reference>
<evidence type="ECO:0000256" key="2">
    <source>
        <dbReference type="ARBA" id="ARBA00022679"/>
    </source>
</evidence>
<dbReference type="EMBL" id="FWZX01000011">
    <property type="protein sequence ID" value="SMF33650.1"/>
    <property type="molecule type" value="Genomic_DNA"/>
</dbReference>
<dbReference type="STRING" id="560819.SAMN05428998_111140"/>
<dbReference type="RefSeq" id="WP_085123511.1">
    <property type="nucleotide sequence ID" value="NZ_FWZX01000011.1"/>
</dbReference>
<evidence type="ECO:0000313" key="5">
    <source>
        <dbReference type="EMBL" id="SMF33650.1"/>
    </source>
</evidence>
<sequence>MSELERPFDRAVVRRHRERAAAGWPRHDFLVREVADRLADRLGDIRRAFPLALDLGCHGGELAQAIAGRNGIETVVACDLAQAMARRAALVAPALAADEEALPFAAGGFDLVASALSLHWVNDLPGTLLQVRRMLRPDGLFLAALLGGETLAGLRAALVQADTETGGGAIGPRVSPFADLRDCGGLLQRAGFALPVVDSDLIEVTYPDALALMRELRGMGESGALTAGRKSFTRRETLLRAAELYAEHFAGPDGRVAATFQVVYLTGWAPHASQQKPLRPGSAAQRLAEALGTAERPAGDKADPGTDPGHRGRSPGKA</sequence>
<keyword evidence="1 5" id="KW-0489">Methyltransferase</keyword>
<evidence type="ECO:0000313" key="6">
    <source>
        <dbReference type="Proteomes" id="UP000192917"/>
    </source>
</evidence>
<evidence type="ECO:0000256" key="1">
    <source>
        <dbReference type="ARBA" id="ARBA00022603"/>
    </source>
</evidence>
<dbReference type="InterPro" id="IPR050602">
    <property type="entry name" value="Malonyl-ACP_OMT"/>
</dbReference>
<dbReference type="AlphaFoldDB" id="A0A1Y6C4I2"/>
<dbReference type="Proteomes" id="UP000192917">
    <property type="component" value="Unassembled WGS sequence"/>
</dbReference>
<feature type="compositionally biased region" description="Basic and acidic residues" evidence="3">
    <location>
        <begin position="297"/>
        <end position="310"/>
    </location>
</feature>
<name>A0A1Y6C4I2_9PROT</name>
<dbReference type="InterPro" id="IPR029063">
    <property type="entry name" value="SAM-dependent_MTases_sf"/>
</dbReference>
<evidence type="ECO:0000256" key="3">
    <source>
        <dbReference type="SAM" id="MobiDB-lite"/>
    </source>
</evidence>
<dbReference type="CDD" id="cd02440">
    <property type="entry name" value="AdoMet_MTases"/>
    <property type="match status" value="1"/>
</dbReference>
<dbReference type="PANTHER" id="PTHR13090">
    <property type="entry name" value="ARGININE-HYDROXYLASE NDUFAF5, MITOCHONDRIAL"/>
    <property type="match status" value="1"/>
</dbReference>
<proteinExistence type="predicted"/>
<protein>
    <submittedName>
        <fullName evidence="5">Methyltransferase domain-containing protein</fullName>
    </submittedName>
</protein>
<organism evidence="5 6">
    <name type="scientific">Tistlia consotensis USBA 355</name>
    <dbReference type="NCBI Taxonomy" id="560819"/>
    <lineage>
        <taxon>Bacteria</taxon>
        <taxon>Pseudomonadati</taxon>
        <taxon>Pseudomonadota</taxon>
        <taxon>Alphaproteobacteria</taxon>
        <taxon>Rhodospirillales</taxon>
        <taxon>Rhodovibrionaceae</taxon>
        <taxon>Tistlia</taxon>
    </lineage>
</organism>
<feature type="domain" description="Methyltransferase type 11" evidence="4">
    <location>
        <begin position="53"/>
        <end position="142"/>
    </location>
</feature>
<dbReference type="Gene3D" id="3.40.50.150">
    <property type="entry name" value="Vaccinia Virus protein VP39"/>
    <property type="match status" value="1"/>
</dbReference>
<accession>A0A1Y6C4I2</accession>
<dbReference type="InterPro" id="IPR013216">
    <property type="entry name" value="Methyltransf_11"/>
</dbReference>
<evidence type="ECO:0000259" key="4">
    <source>
        <dbReference type="Pfam" id="PF08241"/>
    </source>
</evidence>